<evidence type="ECO:0000313" key="3">
    <source>
        <dbReference type="EMBL" id="PQP97862.1"/>
    </source>
</evidence>
<feature type="coiled-coil region" evidence="1">
    <location>
        <begin position="234"/>
        <end position="293"/>
    </location>
</feature>
<name>A0A314XUU3_PRUYE</name>
<sequence length="377" mass="43535">MLAHDHSLFPLDTEDWRKLDESDHMDKAWDRAKRTLDWSNPEMLTMEKRIRDVVVEKLNDRFRSFRAMVKKVIYTPFIGMEERLHCGDDRVHPDQWRKLVNHWDEDPAKKRSATNKKNRKNLKMSHTTGTTTFAQIRHEYVEKHGVQPDQVTFFVMTHTRGKGDNKQPVDEASREMMLEFEKREAEVRERGEDVNIEVRNQIFAAVMGPEKRNAVRGYGIGVHWKDVPNIITERKGISREVQQLREAYEEQRQAAVEAQQKMERIMEEANEKADRLKCQQQESIKKLREEQAENLSLMKLQMAEQLKSMLATVGISVDVNAMASAQFTSMTQQQCGSSQAQTTTQGYEARLGMQGATNDPQSDATHDATDCHSANSG</sequence>
<dbReference type="STRING" id="2094558.A0A314XUU3"/>
<dbReference type="PANTHER" id="PTHR33144">
    <property type="entry name" value="OS10G0409366 PROTEIN-RELATED"/>
    <property type="match status" value="1"/>
</dbReference>
<evidence type="ECO:0000256" key="2">
    <source>
        <dbReference type="SAM" id="MobiDB-lite"/>
    </source>
</evidence>
<reference evidence="3 4" key="1">
    <citation type="submission" date="2018-02" db="EMBL/GenBank/DDBJ databases">
        <title>Draft genome of wild Prunus yedoensis var. nudiflora.</title>
        <authorList>
            <person name="Baek S."/>
            <person name="Kim J.-H."/>
            <person name="Choi K."/>
            <person name="Kim G.-B."/>
            <person name="Cho A."/>
            <person name="Jang H."/>
            <person name="Shin C.-H."/>
            <person name="Yu H.-J."/>
            <person name="Mun J.-H."/>
        </authorList>
    </citation>
    <scope>NUCLEOTIDE SEQUENCE [LARGE SCALE GENOMIC DNA]</scope>
    <source>
        <strain evidence="4">cv. Jeju island</strain>
        <tissue evidence="3">Leaf</tissue>
    </source>
</reference>
<dbReference type="EMBL" id="PJQY01001958">
    <property type="protein sequence ID" value="PQP97862.1"/>
    <property type="molecule type" value="Genomic_DNA"/>
</dbReference>
<dbReference type="OrthoDB" id="1913335at2759"/>
<dbReference type="InterPro" id="IPR004252">
    <property type="entry name" value="Probable_transposase_24"/>
</dbReference>
<gene>
    <name evidence="3" type="ORF">Pyn_37971</name>
</gene>
<organism evidence="3 4">
    <name type="scientific">Prunus yedoensis var. nudiflora</name>
    <dbReference type="NCBI Taxonomy" id="2094558"/>
    <lineage>
        <taxon>Eukaryota</taxon>
        <taxon>Viridiplantae</taxon>
        <taxon>Streptophyta</taxon>
        <taxon>Embryophyta</taxon>
        <taxon>Tracheophyta</taxon>
        <taxon>Spermatophyta</taxon>
        <taxon>Magnoliopsida</taxon>
        <taxon>eudicotyledons</taxon>
        <taxon>Gunneridae</taxon>
        <taxon>Pentapetalae</taxon>
        <taxon>rosids</taxon>
        <taxon>fabids</taxon>
        <taxon>Rosales</taxon>
        <taxon>Rosaceae</taxon>
        <taxon>Amygdaloideae</taxon>
        <taxon>Amygdaleae</taxon>
        <taxon>Prunus</taxon>
    </lineage>
</organism>
<protein>
    <recommendedName>
        <fullName evidence="5">Transposase, Ptta/En/Spm, plant</fullName>
    </recommendedName>
</protein>
<dbReference type="AlphaFoldDB" id="A0A314XUU3"/>
<evidence type="ECO:0000256" key="1">
    <source>
        <dbReference type="SAM" id="Coils"/>
    </source>
</evidence>
<dbReference type="PANTHER" id="PTHR33144:SF45">
    <property type="entry name" value="TRANSPOSASE TNP1_EN_SPM-LIKE DOMAIN-CONTAINING PROTEIN"/>
    <property type="match status" value="1"/>
</dbReference>
<evidence type="ECO:0008006" key="5">
    <source>
        <dbReference type="Google" id="ProtNLM"/>
    </source>
</evidence>
<dbReference type="Pfam" id="PF03004">
    <property type="entry name" value="Transposase_24"/>
    <property type="match status" value="1"/>
</dbReference>
<proteinExistence type="predicted"/>
<accession>A0A314XUU3</accession>
<comment type="caution">
    <text evidence="3">The sequence shown here is derived from an EMBL/GenBank/DDBJ whole genome shotgun (WGS) entry which is preliminary data.</text>
</comment>
<keyword evidence="4" id="KW-1185">Reference proteome</keyword>
<feature type="region of interest" description="Disordered" evidence="2">
    <location>
        <begin position="353"/>
        <end position="377"/>
    </location>
</feature>
<keyword evidence="1" id="KW-0175">Coiled coil</keyword>
<evidence type="ECO:0000313" key="4">
    <source>
        <dbReference type="Proteomes" id="UP000250321"/>
    </source>
</evidence>
<dbReference type="Proteomes" id="UP000250321">
    <property type="component" value="Unassembled WGS sequence"/>
</dbReference>